<organism evidence="2 3">
    <name type="scientific">Antarcticimicrobium luteum</name>
    <dbReference type="NCBI Taxonomy" id="2547397"/>
    <lineage>
        <taxon>Bacteria</taxon>
        <taxon>Pseudomonadati</taxon>
        <taxon>Pseudomonadota</taxon>
        <taxon>Alphaproteobacteria</taxon>
        <taxon>Rhodobacterales</taxon>
        <taxon>Paracoccaceae</taxon>
        <taxon>Antarcticimicrobium</taxon>
    </lineage>
</organism>
<name>A0A4R5VAF6_9RHOB</name>
<feature type="transmembrane region" description="Helical" evidence="1">
    <location>
        <begin position="67"/>
        <end position="86"/>
    </location>
</feature>
<protein>
    <submittedName>
        <fullName evidence="2">Uncharacterized protein</fullName>
    </submittedName>
</protein>
<evidence type="ECO:0000256" key="1">
    <source>
        <dbReference type="SAM" id="Phobius"/>
    </source>
</evidence>
<dbReference type="OrthoDB" id="7632202at2"/>
<evidence type="ECO:0000313" key="2">
    <source>
        <dbReference type="EMBL" id="TDK48944.1"/>
    </source>
</evidence>
<comment type="caution">
    <text evidence="2">The sequence shown here is derived from an EMBL/GenBank/DDBJ whole genome shotgun (WGS) entry which is preliminary data.</text>
</comment>
<keyword evidence="3" id="KW-1185">Reference proteome</keyword>
<dbReference type="RefSeq" id="WP_133359436.1">
    <property type="nucleotide sequence ID" value="NZ_SMUV01000062.1"/>
</dbReference>
<feature type="transmembrane region" description="Helical" evidence="1">
    <location>
        <begin position="6"/>
        <end position="25"/>
    </location>
</feature>
<evidence type="ECO:0000313" key="3">
    <source>
        <dbReference type="Proteomes" id="UP000295301"/>
    </source>
</evidence>
<gene>
    <name evidence="2" type="ORF">E1832_09125</name>
</gene>
<reference evidence="2 3" key="1">
    <citation type="submission" date="2019-03" db="EMBL/GenBank/DDBJ databases">
        <title>Ruegeria lutea sp. nov., a novel strain, isolated from marine sediment, the Masan Bay, South Korea.</title>
        <authorList>
            <person name="Kim J."/>
            <person name="Kim D.-Y."/>
            <person name="Lee S.-S."/>
        </authorList>
    </citation>
    <scope>NUCLEOTIDE SEQUENCE [LARGE SCALE GENOMIC DNA]</scope>
    <source>
        <strain evidence="2 3">318-1</strain>
    </source>
</reference>
<dbReference type="EMBL" id="SMUV01000062">
    <property type="protein sequence ID" value="TDK48944.1"/>
    <property type="molecule type" value="Genomic_DNA"/>
</dbReference>
<proteinExistence type="predicted"/>
<keyword evidence="1" id="KW-1133">Transmembrane helix</keyword>
<keyword evidence="1" id="KW-0812">Transmembrane</keyword>
<keyword evidence="1" id="KW-0472">Membrane</keyword>
<dbReference type="AlphaFoldDB" id="A0A4R5VAF6"/>
<dbReference type="Proteomes" id="UP000295301">
    <property type="component" value="Unassembled WGS sequence"/>
</dbReference>
<accession>A0A4R5VAF6</accession>
<sequence length="89" mass="10779">MLVMFRFLLPLLIVLTVVYVVLSIYSRRVRRRKLAERWDSKDVLTVDRETFIRRGLERYDRSFRRKLILGVYIVPLTLIAILIYVTNFM</sequence>